<sequence length="171" mass="19398">MRSLDEVRTDILTYYHEADLSIADAVGKAAPFDDLDAEALESVVVRGLTVFVQKDVQYLRAHPVTDGRALRVYLGRFQLRPEESATARAFYANLGARFDVDGGNRCVIDFERGDIAHVLKLQRLGRDGLERRIEFFEWLDSQFASRSRKRVGDLPKHVLVEADKRAGEAFK</sequence>
<comment type="caution">
    <text evidence="1">The sequence shown here is derived from an EMBL/GenBank/DDBJ whole genome shotgun (WGS) entry which is preliminary data.</text>
</comment>
<organism evidence="1">
    <name type="scientific">marine sediment metagenome</name>
    <dbReference type="NCBI Taxonomy" id="412755"/>
    <lineage>
        <taxon>unclassified sequences</taxon>
        <taxon>metagenomes</taxon>
        <taxon>ecological metagenomes</taxon>
    </lineage>
</organism>
<gene>
    <name evidence="1" type="ORF">LCGC14_2873590</name>
</gene>
<protein>
    <submittedName>
        <fullName evidence="1">Uncharacterized protein</fullName>
    </submittedName>
</protein>
<dbReference type="EMBL" id="LAZR01055859">
    <property type="protein sequence ID" value="KKK75449.1"/>
    <property type="molecule type" value="Genomic_DNA"/>
</dbReference>
<accession>A0A0F9AAF2</accession>
<name>A0A0F9AAF2_9ZZZZ</name>
<proteinExistence type="predicted"/>
<reference evidence="1" key="1">
    <citation type="journal article" date="2015" name="Nature">
        <title>Complex archaea that bridge the gap between prokaryotes and eukaryotes.</title>
        <authorList>
            <person name="Spang A."/>
            <person name="Saw J.H."/>
            <person name="Jorgensen S.L."/>
            <person name="Zaremba-Niedzwiedzka K."/>
            <person name="Martijn J."/>
            <person name="Lind A.E."/>
            <person name="van Eijk R."/>
            <person name="Schleper C."/>
            <person name="Guy L."/>
            <person name="Ettema T.J."/>
        </authorList>
    </citation>
    <scope>NUCLEOTIDE SEQUENCE</scope>
</reference>
<evidence type="ECO:0000313" key="1">
    <source>
        <dbReference type="EMBL" id="KKK75449.1"/>
    </source>
</evidence>
<dbReference type="AlphaFoldDB" id="A0A0F9AAF2"/>